<dbReference type="EMBL" id="JAROCC010000011">
    <property type="protein sequence ID" value="MDN4608507.1"/>
    <property type="molecule type" value="Genomic_DNA"/>
</dbReference>
<dbReference type="CDD" id="cd12208">
    <property type="entry name" value="DIP1984-like"/>
    <property type="match status" value="1"/>
</dbReference>
<organism evidence="1 2">
    <name type="scientific">Sporosarcina highlanderae</name>
    <dbReference type="NCBI Taxonomy" id="3035916"/>
    <lineage>
        <taxon>Bacteria</taxon>
        <taxon>Bacillati</taxon>
        <taxon>Bacillota</taxon>
        <taxon>Bacilli</taxon>
        <taxon>Bacillales</taxon>
        <taxon>Caryophanaceae</taxon>
        <taxon>Sporosarcina</taxon>
    </lineage>
</organism>
<dbReference type="Proteomes" id="UP001175097">
    <property type="component" value="Unassembled WGS sequence"/>
</dbReference>
<evidence type="ECO:0000313" key="1">
    <source>
        <dbReference type="EMBL" id="MDN4608507.1"/>
    </source>
</evidence>
<proteinExistence type="predicted"/>
<accession>A0ABT8JVY5</accession>
<dbReference type="NCBIfam" id="NF038048">
    <property type="entry name" value="DIP1984_fam"/>
    <property type="match status" value="1"/>
</dbReference>
<keyword evidence="2" id="KW-1185">Reference proteome</keyword>
<reference evidence="1" key="1">
    <citation type="submission" date="2023-03" db="EMBL/GenBank/DDBJ databases">
        <title>MT1 and MT2 Draft Genomes of Novel Species.</title>
        <authorList>
            <person name="Venkateswaran K."/>
        </authorList>
    </citation>
    <scope>NUCLEOTIDE SEQUENCE</scope>
    <source>
        <strain evidence="1">F6_3S_P_2</strain>
    </source>
</reference>
<protein>
    <submittedName>
        <fullName evidence="1">DIP1984 family protein</fullName>
    </submittedName>
</protein>
<name>A0ABT8JVY5_9BACL</name>
<gene>
    <name evidence="1" type="ORF">P5G49_13600</name>
</gene>
<dbReference type="Pfam" id="PF20935">
    <property type="entry name" value="DUF6847"/>
    <property type="match status" value="1"/>
</dbReference>
<dbReference type="RefSeq" id="WP_301244609.1">
    <property type="nucleotide sequence ID" value="NZ_JAROCC010000011.1"/>
</dbReference>
<dbReference type="Gene3D" id="6.10.320.10">
    <property type="match status" value="1"/>
</dbReference>
<sequence>MKLAEALIARADYQKRIEQLKKRIGMNLKIQEGEEPAEDPNAMLTELDGIIKEVTLLIQRINKTNCSVKFDETRTLADALVERDQKWDKRLILSKFAEEASIRNDRYSRTEIKIISTVDVKAIQKQVDQLSKEFRELDTKIQGLNWTVELM</sequence>
<dbReference type="InterPro" id="IPR047741">
    <property type="entry name" value="DIP1984-like"/>
</dbReference>
<comment type="caution">
    <text evidence="1">The sequence shown here is derived from an EMBL/GenBank/DDBJ whole genome shotgun (WGS) entry which is preliminary data.</text>
</comment>
<evidence type="ECO:0000313" key="2">
    <source>
        <dbReference type="Proteomes" id="UP001175097"/>
    </source>
</evidence>